<name>B4KYZ7_DROMO</name>
<evidence type="ECO:0000256" key="6">
    <source>
        <dbReference type="ARBA" id="ARBA00043167"/>
    </source>
</evidence>
<gene>
    <name evidence="9" type="primary">Dmoj\GI13482</name>
    <name evidence="9" type="ORF">Dmoj_GI13482</name>
</gene>
<dbReference type="eggNOG" id="ENOG502RXG9">
    <property type="taxonomic scope" value="Eukaryota"/>
</dbReference>
<comment type="similarity">
    <text evidence="4">Belongs to the phospholipase D family. MitoPLD/Zucchini subfamily.</text>
</comment>
<dbReference type="InterPro" id="IPR025202">
    <property type="entry name" value="PLD-like_dom"/>
</dbReference>
<keyword evidence="3" id="KW-0443">Lipid metabolism</keyword>
<sequence>MRVERVNNIRYEYCSKKMFQLLRQHPSWSIFIIATGTIAASEVIWLAYKSICKWIRWRKAQVHEVLMFNELGFECMQEHRKSSENGRLYYCQNKHCAQANIDRIIEQLNKAKYSIDLAMYSVYSVEMTRALKNALLRKVVVRIIVTLQRGDKTNCLLVDLIHHGAHLRNQNSHYFMHHKFCVIDGQERVNYLWSLKKRNYGPETTYSVLINGSLNWTDTGIGVNWENVVITSHPKMTNVFQSEFDRMWKVFSTNTRK</sequence>
<dbReference type="Proteomes" id="UP000009192">
    <property type="component" value="Unassembled WGS sequence"/>
</dbReference>
<keyword evidence="2" id="KW-0442">Lipid degradation</keyword>
<evidence type="ECO:0000259" key="8">
    <source>
        <dbReference type="Pfam" id="PF13091"/>
    </source>
</evidence>
<dbReference type="InParanoid" id="B4KYZ7"/>
<dbReference type="PANTHER" id="PTHR43856">
    <property type="entry name" value="CARDIOLIPIN HYDROLASE"/>
    <property type="match status" value="1"/>
</dbReference>
<feature type="transmembrane region" description="Helical" evidence="7">
    <location>
        <begin position="28"/>
        <end position="48"/>
    </location>
</feature>
<dbReference type="Pfam" id="PF13091">
    <property type="entry name" value="PLDc_2"/>
    <property type="match status" value="1"/>
</dbReference>
<dbReference type="PANTHER" id="PTHR43856:SF1">
    <property type="entry name" value="MITOCHONDRIAL CARDIOLIPIN HYDROLASE"/>
    <property type="match status" value="1"/>
</dbReference>
<feature type="domain" description="Phospholipase D-like" evidence="8">
    <location>
        <begin position="104"/>
        <end position="248"/>
    </location>
</feature>
<keyword evidence="7" id="KW-0472">Membrane</keyword>
<evidence type="ECO:0000256" key="3">
    <source>
        <dbReference type="ARBA" id="ARBA00023098"/>
    </source>
</evidence>
<evidence type="ECO:0000256" key="2">
    <source>
        <dbReference type="ARBA" id="ARBA00022963"/>
    </source>
</evidence>
<keyword evidence="1" id="KW-0378">Hydrolase</keyword>
<dbReference type="KEGG" id="dmo:Dmoj_GI13482"/>
<keyword evidence="7" id="KW-1133">Transmembrane helix</keyword>
<dbReference type="AlphaFoldDB" id="B4KYZ7"/>
<dbReference type="HOGENOM" id="CLU_080814_0_1_1"/>
<dbReference type="OrthoDB" id="5205528at2759"/>
<dbReference type="GO" id="GO:0016891">
    <property type="term" value="F:RNA endonuclease activity producing 5'-phosphomonoesters, hydrolytic mechanism"/>
    <property type="evidence" value="ECO:0007669"/>
    <property type="project" value="TreeGrafter"/>
</dbReference>
<dbReference type="SMR" id="B4KYZ7"/>
<dbReference type="InterPro" id="IPR051406">
    <property type="entry name" value="PLD_domain"/>
</dbReference>
<organism evidence="9 10">
    <name type="scientific">Drosophila mojavensis</name>
    <name type="common">Fruit fly</name>
    <dbReference type="NCBI Taxonomy" id="7230"/>
    <lineage>
        <taxon>Eukaryota</taxon>
        <taxon>Metazoa</taxon>
        <taxon>Ecdysozoa</taxon>
        <taxon>Arthropoda</taxon>
        <taxon>Hexapoda</taxon>
        <taxon>Insecta</taxon>
        <taxon>Pterygota</taxon>
        <taxon>Neoptera</taxon>
        <taxon>Endopterygota</taxon>
        <taxon>Diptera</taxon>
        <taxon>Brachycera</taxon>
        <taxon>Muscomorpha</taxon>
        <taxon>Ephydroidea</taxon>
        <taxon>Drosophilidae</taxon>
        <taxon>Drosophila</taxon>
    </lineage>
</organism>
<proteinExistence type="inferred from homology"/>
<reference evidence="9 10" key="1">
    <citation type="journal article" date="2007" name="Nature">
        <title>Evolution of genes and genomes on the Drosophila phylogeny.</title>
        <authorList>
            <consortium name="Drosophila 12 Genomes Consortium"/>
            <person name="Clark A.G."/>
            <person name="Eisen M.B."/>
            <person name="Smith D.R."/>
            <person name="Bergman C.M."/>
            <person name="Oliver B."/>
            <person name="Markow T.A."/>
            <person name="Kaufman T.C."/>
            <person name="Kellis M."/>
            <person name="Gelbart W."/>
            <person name="Iyer V.N."/>
            <person name="Pollard D.A."/>
            <person name="Sackton T.B."/>
            <person name="Larracuente A.M."/>
            <person name="Singh N.D."/>
            <person name="Abad J.P."/>
            <person name="Abt D.N."/>
            <person name="Adryan B."/>
            <person name="Aguade M."/>
            <person name="Akashi H."/>
            <person name="Anderson W.W."/>
            <person name="Aquadro C.F."/>
            <person name="Ardell D.H."/>
            <person name="Arguello R."/>
            <person name="Artieri C.G."/>
            <person name="Barbash D.A."/>
            <person name="Barker D."/>
            <person name="Barsanti P."/>
            <person name="Batterham P."/>
            <person name="Batzoglou S."/>
            <person name="Begun D."/>
            <person name="Bhutkar A."/>
            <person name="Blanco E."/>
            <person name="Bosak S.A."/>
            <person name="Bradley R.K."/>
            <person name="Brand A.D."/>
            <person name="Brent M.R."/>
            <person name="Brooks A.N."/>
            <person name="Brown R.H."/>
            <person name="Butlin R.K."/>
            <person name="Caggese C."/>
            <person name="Calvi B.R."/>
            <person name="Bernardo de Carvalho A."/>
            <person name="Caspi A."/>
            <person name="Castrezana S."/>
            <person name="Celniker S.E."/>
            <person name="Chang J.L."/>
            <person name="Chapple C."/>
            <person name="Chatterji S."/>
            <person name="Chinwalla A."/>
            <person name="Civetta A."/>
            <person name="Clifton S.W."/>
            <person name="Comeron J.M."/>
            <person name="Costello J.C."/>
            <person name="Coyne J.A."/>
            <person name="Daub J."/>
            <person name="David R.G."/>
            <person name="Delcher A.L."/>
            <person name="Delehaunty K."/>
            <person name="Do C.B."/>
            <person name="Ebling H."/>
            <person name="Edwards K."/>
            <person name="Eickbush T."/>
            <person name="Evans J.D."/>
            <person name="Filipski A."/>
            <person name="Findeiss S."/>
            <person name="Freyhult E."/>
            <person name="Fulton L."/>
            <person name="Fulton R."/>
            <person name="Garcia A.C."/>
            <person name="Gardiner A."/>
            <person name="Garfield D.A."/>
            <person name="Garvin B.E."/>
            <person name="Gibson G."/>
            <person name="Gilbert D."/>
            <person name="Gnerre S."/>
            <person name="Godfrey J."/>
            <person name="Good R."/>
            <person name="Gotea V."/>
            <person name="Gravely B."/>
            <person name="Greenberg A.J."/>
            <person name="Griffiths-Jones S."/>
            <person name="Gross S."/>
            <person name="Guigo R."/>
            <person name="Gustafson E.A."/>
            <person name="Haerty W."/>
            <person name="Hahn M.W."/>
            <person name="Halligan D.L."/>
            <person name="Halpern A.L."/>
            <person name="Halter G.M."/>
            <person name="Han M.V."/>
            <person name="Heger A."/>
            <person name="Hillier L."/>
            <person name="Hinrichs A.S."/>
            <person name="Holmes I."/>
            <person name="Hoskins R.A."/>
            <person name="Hubisz M.J."/>
            <person name="Hultmark D."/>
            <person name="Huntley M.A."/>
            <person name="Jaffe D.B."/>
            <person name="Jagadeeshan S."/>
            <person name="Jeck W.R."/>
            <person name="Johnson J."/>
            <person name="Jones C.D."/>
            <person name="Jordan W.C."/>
            <person name="Karpen G.H."/>
            <person name="Kataoka E."/>
            <person name="Keightley P.D."/>
            <person name="Kheradpour P."/>
            <person name="Kirkness E.F."/>
            <person name="Koerich L.B."/>
            <person name="Kristiansen K."/>
            <person name="Kudrna D."/>
            <person name="Kulathinal R.J."/>
            <person name="Kumar S."/>
            <person name="Kwok R."/>
            <person name="Lander E."/>
            <person name="Langley C.H."/>
            <person name="Lapoint R."/>
            <person name="Lazzaro B.P."/>
            <person name="Lee S.J."/>
            <person name="Levesque L."/>
            <person name="Li R."/>
            <person name="Lin C.F."/>
            <person name="Lin M.F."/>
            <person name="Lindblad-Toh K."/>
            <person name="Llopart A."/>
            <person name="Long M."/>
            <person name="Low L."/>
            <person name="Lozovsky E."/>
            <person name="Lu J."/>
            <person name="Luo M."/>
            <person name="Machado C.A."/>
            <person name="Makalowski W."/>
            <person name="Marzo M."/>
            <person name="Matsuda M."/>
            <person name="Matzkin L."/>
            <person name="McAllister B."/>
            <person name="McBride C.S."/>
            <person name="McKernan B."/>
            <person name="McKernan K."/>
            <person name="Mendez-Lago M."/>
            <person name="Minx P."/>
            <person name="Mollenhauer M.U."/>
            <person name="Montooth K."/>
            <person name="Mount S.M."/>
            <person name="Mu X."/>
            <person name="Myers E."/>
            <person name="Negre B."/>
            <person name="Newfeld S."/>
            <person name="Nielsen R."/>
            <person name="Noor M.A."/>
            <person name="O'Grady P."/>
            <person name="Pachter L."/>
            <person name="Papaceit M."/>
            <person name="Parisi M.J."/>
            <person name="Parisi M."/>
            <person name="Parts L."/>
            <person name="Pedersen J.S."/>
            <person name="Pesole G."/>
            <person name="Phillippy A.M."/>
            <person name="Ponting C.P."/>
            <person name="Pop M."/>
            <person name="Porcelli D."/>
            <person name="Powell J.R."/>
            <person name="Prohaska S."/>
            <person name="Pruitt K."/>
            <person name="Puig M."/>
            <person name="Quesneville H."/>
            <person name="Ram K.R."/>
            <person name="Rand D."/>
            <person name="Rasmussen M.D."/>
            <person name="Reed L.K."/>
            <person name="Reenan R."/>
            <person name="Reily A."/>
            <person name="Remington K.A."/>
            <person name="Rieger T.T."/>
            <person name="Ritchie M.G."/>
            <person name="Robin C."/>
            <person name="Rogers Y.H."/>
            <person name="Rohde C."/>
            <person name="Rozas J."/>
            <person name="Rubenfield M.J."/>
            <person name="Ruiz A."/>
            <person name="Russo S."/>
            <person name="Salzberg S.L."/>
            <person name="Sanchez-Gracia A."/>
            <person name="Saranga D.J."/>
            <person name="Sato H."/>
            <person name="Schaeffer S.W."/>
            <person name="Schatz M.C."/>
            <person name="Schlenke T."/>
            <person name="Schwartz R."/>
            <person name="Segarra C."/>
            <person name="Singh R.S."/>
            <person name="Sirot L."/>
            <person name="Sirota M."/>
            <person name="Sisneros N.B."/>
            <person name="Smith C.D."/>
            <person name="Smith T.F."/>
            <person name="Spieth J."/>
            <person name="Stage D.E."/>
            <person name="Stark A."/>
            <person name="Stephan W."/>
            <person name="Strausberg R.L."/>
            <person name="Strempel S."/>
            <person name="Sturgill D."/>
            <person name="Sutton G."/>
            <person name="Sutton G.G."/>
            <person name="Tao W."/>
            <person name="Teichmann S."/>
            <person name="Tobari Y.N."/>
            <person name="Tomimura Y."/>
            <person name="Tsolas J.M."/>
            <person name="Valente V.L."/>
            <person name="Venter E."/>
            <person name="Venter J.C."/>
            <person name="Vicario S."/>
            <person name="Vieira F.G."/>
            <person name="Vilella A.J."/>
            <person name="Villasante A."/>
            <person name="Walenz B."/>
            <person name="Wang J."/>
            <person name="Wasserman M."/>
            <person name="Watts T."/>
            <person name="Wilson D."/>
            <person name="Wilson R.K."/>
            <person name="Wing R.A."/>
            <person name="Wolfner M.F."/>
            <person name="Wong A."/>
            <person name="Wong G.K."/>
            <person name="Wu C.I."/>
            <person name="Wu G."/>
            <person name="Yamamoto D."/>
            <person name="Yang H.P."/>
            <person name="Yang S.P."/>
            <person name="Yorke J.A."/>
            <person name="Yoshida K."/>
            <person name="Zdobnov E."/>
            <person name="Zhang P."/>
            <person name="Zhang Y."/>
            <person name="Zimin A.V."/>
            <person name="Baldwin J."/>
            <person name="Abdouelleil A."/>
            <person name="Abdulkadir J."/>
            <person name="Abebe A."/>
            <person name="Abera B."/>
            <person name="Abreu J."/>
            <person name="Acer S.C."/>
            <person name="Aftuck L."/>
            <person name="Alexander A."/>
            <person name="An P."/>
            <person name="Anderson E."/>
            <person name="Anderson S."/>
            <person name="Arachi H."/>
            <person name="Azer M."/>
            <person name="Bachantsang P."/>
            <person name="Barry A."/>
            <person name="Bayul T."/>
            <person name="Berlin A."/>
            <person name="Bessette D."/>
            <person name="Bloom T."/>
            <person name="Blye J."/>
            <person name="Boguslavskiy L."/>
            <person name="Bonnet C."/>
            <person name="Boukhgalter B."/>
            <person name="Bourzgui I."/>
            <person name="Brown A."/>
            <person name="Cahill P."/>
            <person name="Channer S."/>
            <person name="Cheshatsang Y."/>
            <person name="Chuda L."/>
            <person name="Citroen M."/>
            <person name="Collymore A."/>
            <person name="Cooke P."/>
            <person name="Costello M."/>
            <person name="D'Aco K."/>
            <person name="Daza R."/>
            <person name="De Haan G."/>
            <person name="DeGray S."/>
            <person name="DeMaso C."/>
            <person name="Dhargay N."/>
            <person name="Dooley K."/>
            <person name="Dooley E."/>
            <person name="Doricent M."/>
            <person name="Dorje P."/>
            <person name="Dorjee K."/>
            <person name="Dupes A."/>
            <person name="Elong R."/>
            <person name="Falk J."/>
            <person name="Farina A."/>
            <person name="Faro S."/>
            <person name="Ferguson D."/>
            <person name="Fisher S."/>
            <person name="Foley C.D."/>
            <person name="Franke A."/>
            <person name="Friedrich D."/>
            <person name="Gadbois L."/>
            <person name="Gearin G."/>
            <person name="Gearin C.R."/>
            <person name="Giannoukos G."/>
            <person name="Goode T."/>
            <person name="Graham J."/>
            <person name="Grandbois E."/>
            <person name="Grewal S."/>
            <person name="Gyaltsen K."/>
            <person name="Hafez N."/>
            <person name="Hagos B."/>
            <person name="Hall J."/>
            <person name="Henson C."/>
            <person name="Hollinger A."/>
            <person name="Honan T."/>
            <person name="Huard M.D."/>
            <person name="Hughes L."/>
            <person name="Hurhula B."/>
            <person name="Husby M.E."/>
            <person name="Kamat A."/>
            <person name="Kanga B."/>
            <person name="Kashin S."/>
            <person name="Khazanovich D."/>
            <person name="Kisner P."/>
            <person name="Lance K."/>
            <person name="Lara M."/>
            <person name="Lee W."/>
            <person name="Lennon N."/>
            <person name="Letendre F."/>
            <person name="LeVine R."/>
            <person name="Lipovsky A."/>
            <person name="Liu X."/>
            <person name="Liu J."/>
            <person name="Liu S."/>
            <person name="Lokyitsang T."/>
            <person name="Lokyitsang Y."/>
            <person name="Lubonja R."/>
            <person name="Lui A."/>
            <person name="MacDonald P."/>
            <person name="Magnisalis V."/>
            <person name="Maru K."/>
            <person name="Matthews C."/>
            <person name="McCusker W."/>
            <person name="McDonough S."/>
            <person name="Mehta T."/>
            <person name="Meldrim J."/>
            <person name="Meneus L."/>
            <person name="Mihai O."/>
            <person name="Mihalev A."/>
            <person name="Mihova T."/>
            <person name="Mittelman R."/>
            <person name="Mlenga V."/>
            <person name="Montmayeur A."/>
            <person name="Mulrain L."/>
            <person name="Navidi A."/>
            <person name="Naylor J."/>
            <person name="Negash T."/>
            <person name="Nguyen T."/>
            <person name="Nguyen N."/>
            <person name="Nicol R."/>
            <person name="Norbu C."/>
            <person name="Norbu N."/>
            <person name="Novod N."/>
            <person name="O'Neill B."/>
            <person name="Osman S."/>
            <person name="Markiewicz E."/>
            <person name="Oyono O.L."/>
            <person name="Patti C."/>
            <person name="Phunkhang P."/>
            <person name="Pierre F."/>
            <person name="Priest M."/>
            <person name="Raghuraman S."/>
            <person name="Rege F."/>
            <person name="Reyes R."/>
            <person name="Rise C."/>
            <person name="Rogov P."/>
            <person name="Ross K."/>
            <person name="Ryan E."/>
            <person name="Settipalli S."/>
            <person name="Shea T."/>
            <person name="Sherpa N."/>
            <person name="Shi L."/>
            <person name="Shih D."/>
            <person name="Sparrow T."/>
            <person name="Spaulding J."/>
            <person name="Stalker J."/>
            <person name="Stange-Thomann N."/>
            <person name="Stavropoulos S."/>
            <person name="Stone C."/>
            <person name="Strader C."/>
            <person name="Tesfaye S."/>
            <person name="Thomson T."/>
            <person name="Thoulutsang Y."/>
            <person name="Thoulutsang D."/>
            <person name="Topham K."/>
            <person name="Topping I."/>
            <person name="Tsamla T."/>
            <person name="Vassiliev H."/>
            <person name="Vo A."/>
            <person name="Wangchuk T."/>
            <person name="Wangdi T."/>
            <person name="Weiand M."/>
            <person name="Wilkinson J."/>
            <person name="Wilson A."/>
            <person name="Yadav S."/>
            <person name="Young G."/>
            <person name="Yu Q."/>
            <person name="Zembek L."/>
            <person name="Zhong D."/>
            <person name="Zimmer A."/>
            <person name="Zwirko Z."/>
            <person name="Jaffe D.B."/>
            <person name="Alvarez P."/>
            <person name="Brockman W."/>
            <person name="Butler J."/>
            <person name="Chin C."/>
            <person name="Gnerre S."/>
            <person name="Grabherr M."/>
            <person name="Kleber M."/>
            <person name="Mauceli E."/>
            <person name="MacCallum I."/>
        </authorList>
    </citation>
    <scope>NUCLEOTIDE SEQUENCE [LARGE SCALE GENOMIC DNA]</scope>
    <source>
        <strain evidence="10">Tucson 15081-1352.22</strain>
    </source>
</reference>
<accession>B4KYZ7</accession>
<dbReference type="GO" id="GO:0005739">
    <property type="term" value="C:mitochondrion"/>
    <property type="evidence" value="ECO:0007669"/>
    <property type="project" value="TreeGrafter"/>
</dbReference>
<dbReference type="EMBL" id="CH933809">
    <property type="protein sequence ID" value="EDW18889.2"/>
    <property type="molecule type" value="Genomic_DNA"/>
</dbReference>
<dbReference type="SUPFAM" id="SSF56024">
    <property type="entry name" value="Phospholipase D/nuclease"/>
    <property type="match status" value="1"/>
</dbReference>
<evidence type="ECO:0000256" key="4">
    <source>
        <dbReference type="ARBA" id="ARBA00038012"/>
    </source>
</evidence>
<keyword evidence="7" id="KW-0812">Transmembrane</keyword>
<dbReference type="GO" id="GO:0016042">
    <property type="term" value="P:lipid catabolic process"/>
    <property type="evidence" value="ECO:0007669"/>
    <property type="project" value="UniProtKB-KW"/>
</dbReference>
<protein>
    <recommendedName>
        <fullName evidence="5">Mitochondrial cardiolipin hydrolase</fullName>
    </recommendedName>
    <alternativeName>
        <fullName evidence="6">Mitochondrial phospholipase</fullName>
    </alternativeName>
</protein>
<evidence type="ECO:0000256" key="1">
    <source>
        <dbReference type="ARBA" id="ARBA00022801"/>
    </source>
</evidence>
<dbReference type="GO" id="GO:0034587">
    <property type="term" value="P:piRNA processing"/>
    <property type="evidence" value="ECO:0007669"/>
    <property type="project" value="TreeGrafter"/>
</dbReference>
<keyword evidence="10" id="KW-1185">Reference proteome</keyword>
<evidence type="ECO:0000256" key="5">
    <source>
        <dbReference type="ARBA" id="ARBA00040549"/>
    </source>
</evidence>
<evidence type="ECO:0000313" key="9">
    <source>
        <dbReference type="EMBL" id="EDW18889.2"/>
    </source>
</evidence>
<evidence type="ECO:0000313" key="10">
    <source>
        <dbReference type="Proteomes" id="UP000009192"/>
    </source>
</evidence>
<evidence type="ECO:0000256" key="7">
    <source>
        <dbReference type="SAM" id="Phobius"/>
    </source>
</evidence>
<dbReference type="Gene3D" id="3.30.870.10">
    <property type="entry name" value="Endonuclease Chain A"/>
    <property type="match status" value="1"/>
</dbReference>